<feature type="domain" description="CASTOR ACT" evidence="1">
    <location>
        <begin position="8"/>
        <end position="58"/>
    </location>
</feature>
<protein>
    <submittedName>
        <fullName evidence="2">ACT domain-containing protein</fullName>
    </submittedName>
</protein>
<dbReference type="PANTHER" id="PTHR39199">
    <property type="entry name" value="BLR5128 PROTEIN"/>
    <property type="match status" value="1"/>
</dbReference>
<evidence type="ECO:0000313" key="2">
    <source>
        <dbReference type="EMBL" id="MFD2915347.1"/>
    </source>
</evidence>
<proteinExistence type="predicted"/>
<name>A0ABW5ZUG5_9FLAO</name>
<dbReference type="SUPFAM" id="SSF55021">
    <property type="entry name" value="ACT-like"/>
    <property type="match status" value="1"/>
</dbReference>
<dbReference type="InterPro" id="IPR045865">
    <property type="entry name" value="ACT-like_dom_sf"/>
</dbReference>
<dbReference type="Pfam" id="PF13840">
    <property type="entry name" value="ACT_7"/>
    <property type="match status" value="1"/>
</dbReference>
<dbReference type="InterPro" id="IPR027795">
    <property type="entry name" value="CASTOR_ACT_dom"/>
</dbReference>
<sequence>MSYEYIASWITLMIHSSLDAADLTTIFSTELAKNNISCNVIAGYYHDHIFVNKKDADKLFKF</sequence>
<comment type="caution">
    <text evidence="2">The sequence shown here is derived from an EMBL/GenBank/DDBJ whole genome shotgun (WGS) entry which is preliminary data.</text>
</comment>
<organism evidence="2 3">
    <name type="scientific">Psychroserpens luteus</name>
    <dbReference type="NCBI Taxonomy" id="1434066"/>
    <lineage>
        <taxon>Bacteria</taxon>
        <taxon>Pseudomonadati</taxon>
        <taxon>Bacteroidota</taxon>
        <taxon>Flavobacteriia</taxon>
        <taxon>Flavobacteriales</taxon>
        <taxon>Flavobacteriaceae</taxon>
        <taxon>Psychroserpens</taxon>
    </lineage>
</organism>
<keyword evidence="3" id="KW-1185">Reference proteome</keyword>
<dbReference type="EMBL" id="JBHUOS010000003">
    <property type="protein sequence ID" value="MFD2915347.1"/>
    <property type="molecule type" value="Genomic_DNA"/>
</dbReference>
<dbReference type="RefSeq" id="WP_241738379.1">
    <property type="nucleotide sequence ID" value="NZ_JADILU010000012.1"/>
</dbReference>
<dbReference type="Gene3D" id="3.30.2130.10">
    <property type="entry name" value="VC0802-like"/>
    <property type="match status" value="1"/>
</dbReference>
<dbReference type="Proteomes" id="UP001597548">
    <property type="component" value="Unassembled WGS sequence"/>
</dbReference>
<accession>A0ABW5ZUG5</accession>
<dbReference type="PANTHER" id="PTHR39199:SF1">
    <property type="entry name" value="BLR5128 PROTEIN"/>
    <property type="match status" value="1"/>
</dbReference>
<reference evidence="3" key="1">
    <citation type="journal article" date="2019" name="Int. J. Syst. Evol. Microbiol.">
        <title>The Global Catalogue of Microorganisms (GCM) 10K type strain sequencing project: providing services to taxonomists for standard genome sequencing and annotation.</title>
        <authorList>
            <consortium name="The Broad Institute Genomics Platform"/>
            <consortium name="The Broad Institute Genome Sequencing Center for Infectious Disease"/>
            <person name="Wu L."/>
            <person name="Ma J."/>
        </authorList>
    </citation>
    <scope>NUCLEOTIDE SEQUENCE [LARGE SCALE GENOMIC DNA]</scope>
    <source>
        <strain evidence="3">KCTC 32514</strain>
    </source>
</reference>
<gene>
    <name evidence="2" type="ORF">ACFS29_06825</name>
</gene>
<evidence type="ECO:0000259" key="1">
    <source>
        <dbReference type="Pfam" id="PF13840"/>
    </source>
</evidence>
<evidence type="ECO:0000313" key="3">
    <source>
        <dbReference type="Proteomes" id="UP001597548"/>
    </source>
</evidence>